<keyword evidence="1" id="KW-0175">Coiled coil</keyword>
<organism evidence="2 3">
    <name type="scientific">Trypanosoma equiperdum</name>
    <dbReference type="NCBI Taxonomy" id="5694"/>
    <lineage>
        <taxon>Eukaryota</taxon>
        <taxon>Discoba</taxon>
        <taxon>Euglenozoa</taxon>
        <taxon>Kinetoplastea</taxon>
        <taxon>Metakinetoplastina</taxon>
        <taxon>Trypanosomatida</taxon>
        <taxon>Trypanosomatidae</taxon>
        <taxon>Trypanosoma</taxon>
    </lineage>
</organism>
<gene>
    <name evidence="2" type="ORF">TEOVI_000110100</name>
</gene>
<accession>A0A1G4IBT1</accession>
<keyword evidence="3" id="KW-1185">Reference proteome</keyword>
<evidence type="ECO:0000313" key="3">
    <source>
        <dbReference type="Proteomes" id="UP000195570"/>
    </source>
</evidence>
<evidence type="ECO:0000256" key="1">
    <source>
        <dbReference type="SAM" id="Coils"/>
    </source>
</evidence>
<dbReference type="RefSeq" id="XP_067080486.1">
    <property type="nucleotide sequence ID" value="XM_067224385.1"/>
</dbReference>
<dbReference type="EMBL" id="CZPT02001249">
    <property type="protein sequence ID" value="SCU69535.1"/>
    <property type="molecule type" value="Genomic_DNA"/>
</dbReference>
<feature type="coiled-coil region" evidence="1">
    <location>
        <begin position="20"/>
        <end position="78"/>
    </location>
</feature>
<comment type="caution">
    <text evidence="2">The sequence shown here is derived from an EMBL/GenBank/DDBJ whole genome shotgun (WGS) entry which is preliminary data.</text>
</comment>
<protein>
    <submittedName>
        <fullName evidence="2">Uncharacterized protein</fullName>
    </submittedName>
</protein>
<evidence type="ECO:0000313" key="2">
    <source>
        <dbReference type="EMBL" id="SCU69535.1"/>
    </source>
</evidence>
<reference evidence="2" key="1">
    <citation type="submission" date="2016-09" db="EMBL/GenBank/DDBJ databases">
        <authorList>
            <person name="Hebert L."/>
            <person name="Moumen B."/>
        </authorList>
    </citation>
    <scope>NUCLEOTIDE SEQUENCE [LARGE SCALE GENOMIC DNA]</scope>
    <source>
        <strain evidence="2">OVI</strain>
    </source>
</reference>
<sequence length="266" mass="29663">MTRKVAGDMWDSRVEASLPALNYLRTAQQLQKKADELSRAQERVHRLQEDNSALLLENELLKRERDALLCKVQFLELNEHGHCTTNDIVGPWGNVRSVPAGGLGSTTGGDLSPVFKDNVNKASETRVNISEQARTHTNSEQQDLHNPKEETILCPLSASSETLINTNRPDANIETFHRSTESHVEYCANGECRSPISMTRTTQTVAYERRVPSVERGTMTTMNIYICSYQSLPSKAGAFFEVPLSNVETAIHHDPESLTSITIPRS</sequence>
<proteinExistence type="predicted"/>
<dbReference type="VEuPathDB" id="TriTrypDB:TEOVI_000110100"/>
<dbReference type="GeneID" id="92375041"/>
<dbReference type="AlphaFoldDB" id="A0A1G4IBT1"/>
<dbReference type="Proteomes" id="UP000195570">
    <property type="component" value="Unassembled WGS sequence"/>
</dbReference>
<name>A0A1G4IBT1_TRYEQ</name>